<evidence type="ECO:0000256" key="8">
    <source>
        <dbReference type="RuleBase" id="RU004506"/>
    </source>
</evidence>
<sequence length="405" mass="44826">MYDVYEIRKDFPVLAEKIHGKPNVFLDSAASAQKPVCVLDKMNDICRRCYANVHRGIYQLSEETTAAYENAREIVRRFINAASADEIVFTRNATEAVNLVAATWGRKFLKPGDEVLISQAEHHANLVPWQMLRDEIGFTLKIFPIADDGSYLEEEYLKALTPRTKLVAVTGMSNVLGTIFPVKRMAAQAHRQGALFLVDACQYIVHQPVDVQDLDCDFLAFSGHKTYGPTGIGVLYGKYKVLETMPPYQCGGDMVDTVTYDKTTFMPPPARFEAGTPASVQAIGLGEALNYMQKLGMNNIKAHEDGLTAYARELWGSLPGVTLVGTAKEKGGVFSFVVDGIHPQDLAFVLDKEGIAVRTGHHCAEPLVHRMGYETVARASFGLYTVREDVEALPPAIRKAQKMFL</sequence>
<dbReference type="CDD" id="cd06453">
    <property type="entry name" value="SufS_like"/>
    <property type="match status" value="1"/>
</dbReference>
<dbReference type="GO" id="GO:0031071">
    <property type="term" value="F:cysteine desulfurase activity"/>
    <property type="evidence" value="ECO:0007669"/>
    <property type="project" value="UniProtKB-UniRule"/>
</dbReference>
<dbReference type="InterPro" id="IPR015421">
    <property type="entry name" value="PyrdxlP-dep_Trfase_major"/>
</dbReference>
<evidence type="ECO:0000256" key="7">
    <source>
        <dbReference type="RuleBase" id="RU004504"/>
    </source>
</evidence>
<comment type="similarity">
    <text evidence="2 8">Belongs to the class-V pyridoxal-phosphate-dependent aminotransferase family. Csd subfamily.</text>
</comment>
<keyword evidence="5 8" id="KW-0663">Pyridoxal phosphate</keyword>
<feature type="domain" description="Aminotransferase class V" evidence="9">
    <location>
        <begin position="24"/>
        <end position="393"/>
    </location>
</feature>
<evidence type="ECO:0000256" key="6">
    <source>
        <dbReference type="ARBA" id="ARBA00050776"/>
    </source>
</evidence>
<dbReference type="Gene3D" id="3.90.1150.10">
    <property type="entry name" value="Aspartate Aminotransferase, domain 1"/>
    <property type="match status" value="1"/>
</dbReference>
<dbReference type="InterPro" id="IPR010970">
    <property type="entry name" value="Cys_dSase_SufS"/>
</dbReference>
<comment type="caution">
    <text evidence="10">The sequence shown here is derived from an EMBL/GenBank/DDBJ whole genome shotgun (WGS) entry which is preliminary data.</text>
</comment>
<reference evidence="10" key="1">
    <citation type="submission" date="2020-10" db="EMBL/GenBank/DDBJ databases">
        <authorList>
            <person name="Gilroy R."/>
        </authorList>
    </citation>
    <scope>NUCLEOTIDE SEQUENCE</scope>
    <source>
        <strain evidence="10">ChiW3-316</strain>
    </source>
</reference>
<comment type="cofactor">
    <cofactor evidence="1 7">
        <name>pyridoxal 5'-phosphate</name>
        <dbReference type="ChEBI" id="CHEBI:597326"/>
    </cofactor>
</comment>
<organism evidence="10 11">
    <name type="scientific">Candidatus Scatocola faecipullorum</name>
    <dbReference type="NCBI Taxonomy" id="2840917"/>
    <lineage>
        <taxon>Bacteria</taxon>
        <taxon>Pseudomonadati</taxon>
        <taxon>Pseudomonadota</taxon>
        <taxon>Alphaproteobacteria</taxon>
        <taxon>Rhodospirillales</taxon>
        <taxon>Rhodospirillaceae</taxon>
        <taxon>Rhodospirillaceae incertae sedis</taxon>
        <taxon>Candidatus Scatocola</taxon>
    </lineage>
</organism>
<dbReference type="InterPro" id="IPR020578">
    <property type="entry name" value="Aminotrans_V_PyrdxlP_BS"/>
</dbReference>
<dbReference type="GO" id="GO:0030170">
    <property type="term" value="F:pyridoxal phosphate binding"/>
    <property type="evidence" value="ECO:0007669"/>
    <property type="project" value="UniProtKB-UniRule"/>
</dbReference>
<evidence type="ECO:0000313" key="10">
    <source>
        <dbReference type="EMBL" id="HIU53199.1"/>
    </source>
</evidence>
<proteinExistence type="inferred from homology"/>
<evidence type="ECO:0000313" key="11">
    <source>
        <dbReference type="Proteomes" id="UP000824107"/>
    </source>
</evidence>
<dbReference type="InterPro" id="IPR000192">
    <property type="entry name" value="Aminotrans_V_dom"/>
</dbReference>
<evidence type="ECO:0000256" key="3">
    <source>
        <dbReference type="ARBA" id="ARBA00012239"/>
    </source>
</evidence>
<dbReference type="PROSITE" id="PS00595">
    <property type="entry name" value="AA_TRANSFER_CLASS_5"/>
    <property type="match status" value="1"/>
</dbReference>
<evidence type="ECO:0000256" key="4">
    <source>
        <dbReference type="ARBA" id="ARBA00022679"/>
    </source>
</evidence>
<dbReference type="SUPFAM" id="SSF53383">
    <property type="entry name" value="PLP-dependent transferases"/>
    <property type="match status" value="1"/>
</dbReference>
<evidence type="ECO:0000256" key="2">
    <source>
        <dbReference type="ARBA" id="ARBA00010447"/>
    </source>
</evidence>
<dbReference type="PANTHER" id="PTHR43586:SF8">
    <property type="entry name" value="CYSTEINE DESULFURASE 1, CHLOROPLASTIC"/>
    <property type="match status" value="1"/>
</dbReference>
<evidence type="ECO:0000256" key="1">
    <source>
        <dbReference type="ARBA" id="ARBA00001933"/>
    </source>
</evidence>
<reference evidence="10" key="2">
    <citation type="journal article" date="2021" name="PeerJ">
        <title>Extensive microbial diversity within the chicken gut microbiome revealed by metagenomics and culture.</title>
        <authorList>
            <person name="Gilroy R."/>
            <person name="Ravi A."/>
            <person name="Getino M."/>
            <person name="Pursley I."/>
            <person name="Horton D.L."/>
            <person name="Alikhan N.F."/>
            <person name="Baker D."/>
            <person name="Gharbi K."/>
            <person name="Hall N."/>
            <person name="Watson M."/>
            <person name="Adriaenssens E.M."/>
            <person name="Foster-Nyarko E."/>
            <person name="Jarju S."/>
            <person name="Secka A."/>
            <person name="Antonio M."/>
            <person name="Oren A."/>
            <person name="Chaudhuri R.R."/>
            <person name="La Ragione R."/>
            <person name="Hildebrand F."/>
            <person name="Pallen M.J."/>
        </authorList>
    </citation>
    <scope>NUCLEOTIDE SEQUENCE</scope>
    <source>
        <strain evidence="10">ChiW3-316</strain>
    </source>
</reference>
<dbReference type="Proteomes" id="UP000824107">
    <property type="component" value="Unassembled WGS sequence"/>
</dbReference>
<keyword evidence="4 8" id="KW-0808">Transferase</keyword>
<dbReference type="NCBIfam" id="TIGR01979">
    <property type="entry name" value="sufS"/>
    <property type="match status" value="1"/>
</dbReference>
<dbReference type="InterPro" id="IPR015422">
    <property type="entry name" value="PyrdxlP-dep_Trfase_small"/>
</dbReference>
<dbReference type="EMBL" id="DVNC01000028">
    <property type="protein sequence ID" value="HIU53199.1"/>
    <property type="molecule type" value="Genomic_DNA"/>
</dbReference>
<dbReference type="PANTHER" id="PTHR43586">
    <property type="entry name" value="CYSTEINE DESULFURASE"/>
    <property type="match status" value="1"/>
</dbReference>
<dbReference type="GO" id="GO:0006534">
    <property type="term" value="P:cysteine metabolic process"/>
    <property type="evidence" value="ECO:0007669"/>
    <property type="project" value="UniProtKB-UniRule"/>
</dbReference>
<gene>
    <name evidence="10" type="ORF">IAD20_03865</name>
</gene>
<dbReference type="Pfam" id="PF00266">
    <property type="entry name" value="Aminotran_5"/>
    <property type="match status" value="1"/>
</dbReference>
<accession>A0A9D1M414</accession>
<comment type="catalytic activity">
    <reaction evidence="6 8">
        <text>(sulfur carrier)-H + L-cysteine = (sulfur carrier)-SH + L-alanine</text>
        <dbReference type="Rhea" id="RHEA:43892"/>
        <dbReference type="Rhea" id="RHEA-COMP:14737"/>
        <dbReference type="Rhea" id="RHEA-COMP:14739"/>
        <dbReference type="ChEBI" id="CHEBI:29917"/>
        <dbReference type="ChEBI" id="CHEBI:35235"/>
        <dbReference type="ChEBI" id="CHEBI:57972"/>
        <dbReference type="ChEBI" id="CHEBI:64428"/>
        <dbReference type="EC" id="2.8.1.7"/>
    </reaction>
</comment>
<evidence type="ECO:0000259" key="9">
    <source>
        <dbReference type="Pfam" id="PF00266"/>
    </source>
</evidence>
<dbReference type="InterPro" id="IPR015424">
    <property type="entry name" value="PyrdxlP-dep_Trfase"/>
</dbReference>
<dbReference type="EC" id="2.8.1.7" evidence="3 8"/>
<name>A0A9D1M414_9PROT</name>
<dbReference type="Gene3D" id="3.40.640.10">
    <property type="entry name" value="Type I PLP-dependent aspartate aminotransferase-like (Major domain)"/>
    <property type="match status" value="1"/>
</dbReference>
<comment type="function">
    <text evidence="8">Catalyzes the removal of elemental sulfur and selenium atoms from L-cysteine, L-cystine, L-selenocysteine, and L-selenocystine to produce L-alanine.</text>
</comment>
<dbReference type="AlphaFoldDB" id="A0A9D1M414"/>
<protein>
    <recommendedName>
        <fullName evidence="3 8">Cysteine desulfurase</fullName>
        <ecNumber evidence="3 8">2.8.1.7</ecNumber>
    </recommendedName>
</protein>
<evidence type="ECO:0000256" key="5">
    <source>
        <dbReference type="ARBA" id="ARBA00022898"/>
    </source>
</evidence>